<proteinExistence type="predicted"/>
<keyword evidence="5" id="KW-1185">Reference proteome</keyword>
<evidence type="ECO:0000313" key="4">
    <source>
        <dbReference type="Proteomes" id="UP000295507"/>
    </source>
</evidence>
<evidence type="ECO:0000313" key="2">
    <source>
        <dbReference type="EMBL" id="TCU29038.1"/>
    </source>
</evidence>
<evidence type="ECO:0000313" key="5">
    <source>
        <dbReference type="Proteomes" id="UP000295547"/>
    </source>
</evidence>
<accession>A0A4R3RAZ3</accession>
<dbReference type="AlphaFoldDB" id="A0A4R3RAZ3"/>
<feature type="chain" id="PRO_5044608621" description="SH3 domain-containing protein" evidence="1">
    <location>
        <begin position="21"/>
        <end position="131"/>
    </location>
</feature>
<evidence type="ECO:0008006" key="6">
    <source>
        <dbReference type="Google" id="ProtNLM"/>
    </source>
</evidence>
<dbReference type="Proteomes" id="UP000295547">
    <property type="component" value="Unassembled WGS sequence"/>
</dbReference>
<sequence length="131" mass="13866">MRRTFAYLTIATFFSTSAFADPAALAANVNFRVGPGTGFDAMRVIPQGEEVDIKECDAGASWCAASYSSALLEGPWGFASSQYQTGHRQHSLSRTGRKPGPHHAAISSFVNGHRIIFPSIGPGDSSAIGMS</sequence>
<dbReference type="EMBL" id="SMBJ01000002">
    <property type="protein sequence ID" value="TCU29038.1"/>
    <property type="molecule type" value="Genomic_DNA"/>
</dbReference>
<keyword evidence="1" id="KW-0732">Signal</keyword>
<dbReference type="Gene3D" id="2.30.30.40">
    <property type="entry name" value="SH3 Domains"/>
    <property type="match status" value="1"/>
</dbReference>
<name>A0A4R3RAZ3_9HYPH</name>
<dbReference type="Proteomes" id="UP000295507">
    <property type="component" value="Unassembled WGS sequence"/>
</dbReference>
<gene>
    <name evidence="3" type="ORF">EV129_12656</name>
    <name evidence="2" type="ORF">EV130_102218</name>
</gene>
<comment type="caution">
    <text evidence="3">The sequence shown here is derived from an EMBL/GenBank/DDBJ whole genome shotgun (WGS) entry which is preliminary data.</text>
</comment>
<evidence type="ECO:0000256" key="1">
    <source>
        <dbReference type="SAM" id="SignalP"/>
    </source>
</evidence>
<organism evidence="3 4">
    <name type="scientific">Rhizobium azibense</name>
    <dbReference type="NCBI Taxonomy" id="1136135"/>
    <lineage>
        <taxon>Bacteria</taxon>
        <taxon>Pseudomonadati</taxon>
        <taxon>Pseudomonadota</taxon>
        <taxon>Alphaproteobacteria</taxon>
        <taxon>Hyphomicrobiales</taxon>
        <taxon>Rhizobiaceae</taxon>
        <taxon>Rhizobium/Agrobacterium group</taxon>
        <taxon>Rhizobium</taxon>
    </lineage>
</organism>
<reference evidence="4 5" key="1">
    <citation type="submission" date="2019-03" db="EMBL/GenBank/DDBJ databases">
        <title>Genomic Encyclopedia of Type Strains, Phase IV (KMG-V): Genome sequencing to study the core and pangenomes of soil and plant-associated prokaryotes.</title>
        <authorList>
            <person name="Whitman W."/>
        </authorList>
    </citation>
    <scope>NUCLEOTIDE SEQUENCE [LARGE SCALE GENOMIC DNA]</scope>
    <source>
        <strain evidence="2 5">Gr42</strain>
        <strain evidence="3 4">IE4868</strain>
    </source>
</reference>
<protein>
    <recommendedName>
        <fullName evidence="6">SH3 domain-containing protein</fullName>
    </recommendedName>
</protein>
<feature type="signal peptide" evidence="1">
    <location>
        <begin position="1"/>
        <end position="20"/>
    </location>
</feature>
<evidence type="ECO:0000313" key="3">
    <source>
        <dbReference type="EMBL" id="TCU31594.1"/>
    </source>
</evidence>
<dbReference type="EMBL" id="SMBK01000026">
    <property type="protein sequence ID" value="TCU31594.1"/>
    <property type="molecule type" value="Genomic_DNA"/>
</dbReference>